<proteinExistence type="inferred from homology"/>
<dbReference type="PANTHER" id="PTHR14491:SF7">
    <property type="entry name" value="SOSONDOWAH, ISOFORM G"/>
    <property type="match status" value="1"/>
</dbReference>
<dbReference type="CTD" id="20211166"/>
<dbReference type="SMART" id="SM00248">
    <property type="entry name" value="ANK"/>
    <property type="match status" value="2"/>
</dbReference>
<dbReference type="Pfam" id="PF12796">
    <property type="entry name" value="Ank_2"/>
    <property type="match status" value="1"/>
</dbReference>
<dbReference type="GeneID" id="20211166"/>
<reference evidence="7 9" key="2">
    <citation type="journal article" date="2013" name="Nature">
        <title>Insights into bilaterian evolution from three spiralian genomes.</title>
        <authorList>
            <person name="Simakov O."/>
            <person name="Marletaz F."/>
            <person name="Cho S.J."/>
            <person name="Edsinger-Gonzales E."/>
            <person name="Havlak P."/>
            <person name="Hellsten U."/>
            <person name="Kuo D.H."/>
            <person name="Larsson T."/>
            <person name="Lv J."/>
            <person name="Arendt D."/>
            <person name="Savage R."/>
            <person name="Osoegawa K."/>
            <person name="de Jong P."/>
            <person name="Grimwood J."/>
            <person name="Chapman J.A."/>
            <person name="Shapiro H."/>
            <person name="Aerts A."/>
            <person name="Otillar R.P."/>
            <person name="Terry A.Y."/>
            <person name="Boore J.L."/>
            <person name="Grigoriev I.V."/>
            <person name="Lindberg D.R."/>
            <person name="Seaver E.C."/>
            <person name="Weisblat D.A."/>
            <person name="Putnam N.H."/>
            <person name="Rokhsar D.S."/>
        </authorList>
    </citation>
    <scope>NUCLEOTIDE SEQUENCE</scope>
</reference>
<dbReference type="EnsemblMetazoa" id="HelroT189195">
    <property type="protein sequence ID" value="HelroP189195"/>
    <property type="gene ID" value="HelroG189195"/>
</dbReference>
<dbReference type="Proteomes" id="UP000015101">
    <property type="component" value="Unassembled WGS sequence"/>
</dbReference>
<feature type="domain" description="SOWAHA-C winged helix-turn-helix" evidence="6">
    <location>
        <begin position="6"/>
        <end position="82"/>
    </location>
</feature>
<keyword evidence="9" id="KW-1185">Reference proteome</keyword>
<dbReference type="PROSITE" id="PS50088">
    <property type="entry name" value="ANK_REPEAT"/>
    <property type="match status" value="2"/>
</dbReference>
<dbReference type="EMBL" id="KB097495">
    <property type="protein sequence ID" value="ESN96328.1"/>
    <property type="molecule type" value="Genomic_DNA"/>
</dbReference>
<dbReference type="RefSeq" id="XP_009025508.1">
    <property type="nucleotide sequence ID" value="XM_009027260.1"/>
</dbReference>
<evidence type="ECO:0000256" key="3">
    <source>
        <dbReference type="ARBA" id="ARBA00038122"/>
    </source>
</evidence>
<dbReference type="HOGENOM" id="CLU_416963_0_0_1"/>
<dbReference type="EMBL" id="AMQM01001381">
    <property type="status" value="NOT_ANNOTATED_CDS"/>
    <property type="molecule type" value="Genomic_DNA"/>
</dbReference>
<dbReference type="Pfam" id="PF25877">
    <property type="entry name" value="WHD_SOWAH"/>
    <property type="match status" value="1"/>
</dbReference>
<reference evidence="9" key="1">
    <citation type="submission" date="2012-12" db="EMBL/GenBank/DDBJ databases">
        <authorList>
            <person name="Hellsten U."/>
            <person name="Grimwood J."/>
            <person name="Chapman J.A."/>
            <person name="Shapiro H."/>
            <person name="Aerts A."/>
            <person name="Otillar R.P."/>
            <person name="Terry A.Y."/>
            <person name="Boore J.L."/>
            <person name="Simakov O."/>
            <person name="Marletaz F."/>
            <person name="Cho S.-J."/>
            <person name="Edsinger-Gonzales E."/>
            <person name="Havlak P."/>
            <person name="Kuo D.-H."/>
            <person name="Larsson T."/>
            <person name="Lv J."/>
            <person name="Arendt D."/>
            <person name="Savage R."/>
            <person name="Osoegawa K."/>
            <person name="de Jong P."/>
            <person name="Lindberg D.R."/>
            <person name="Seaver E.C."/>
            <person name="Weisblat D.A."/>
            <person name="Putnam N.H."/>
            <person name="Grigoriev I.V."/>
            <person name="Rokhsar D.S."/>
        </authorList>
    </citation>
    <scope>NUCLEOTIDE SEQUENCE</scope>
</reference>
<feature type="region of interest" description="Disordered" evidence="5">
    <location>
        <begin position="589"/>
        <end position="629"/>
    </location>
</feature>
<evidence type="ECO:0000256" key="5">
    <source>
        <dbReference type="SAM" id="MobiDB-lite"/>
    </source>
</evidence>
<feature type="compositionally biased region" description="Polar residues" evidence="5">
    <location>
        <begin position="617"/>
        <end position="629"/>
    </location>
</feature>
<dbReference type="OrthoDB" id="60433at2759"/>
<dbReference type="eggNOG" id="KOG0504">
    <property type="taxonomic scope" value="Eukaryota"/>
</dbReference>
<keyword evidence="2 4" id="KW-0040">ANK repeat</keyword>
<evidence type="ECO:0000313" key="7">
    <source>
        <dbReference type="EMBL" id="ESN96328.1"/>
    </source>
</evidence>
<keyword evidence="1" id="KW-0677">Repeat</keyword>
<dbReference type="InterPro" id="IPR036770">
    <property type="entry name" value="Ankyrin_rpt-contain_sf"/>
</dbReference>
<accession>T1FQR9</accession>
<evidence type="ECO:0000313" key="8">
    <source>
        <dbReference type="EnsemblMetazoa" id="HelroP189195"/>
    </source>
</evidence>
<dbReference type="KEGG" id="hro:HELRODRAFT_189195"/>
<gene>
    <name evidence="8" type="primary">20211166</name>
    <name evidence="7" type="ORF">HELRODRAFT_189195</name>
</gene>
<feature type="compositionally biased region" description="Basic and acidic residues" evidence="5">
    <location>
        <begin position="121"/>
        <end position="132"/>
    </location>
</feature>
<dbReference type="InterPro" id="IPR002110">
    <property type="entry name" value="Ankyrin_rpt"/>
</dbReference>
<evidence type="ECO:0000256" key="1">
    <source>
        <dbReference type="ARBA" id="ARBA00022737"/>
    </source>
</evidence>
<feature type="region of interest" description="Disordered" evidence="5">
    <location>
        <begin position="78"/>
        <end position="149"/>
    </location>
</feature>
<dbReference type="InParanoid" id="T1FQR9"/>
<feature type="region of interest" description="Disordered" evidence="5">
    <location>
        <begin position="172"/>
        <end position="195"/>
    </location>
</feature>
<reference evidence="8" key="3">
    <citation type="submission" date="2015-06" db="UniProtKB">
        <authorList>
            <consortium name="EnsemblMetazoa"/>
        </authorList>
    </citation>
    <scope>IDENTIFICATION</scope>
</reference>
<dbReference type="AlphaFoldDB" id="T1FQR9"/>
<evidence type="ECO:0000256" key="4">
    <source>
        <dbReference type="PROSITE-ProRule" id="PRU00023"/>
    </source>
</evidence>
<sequence>MADPLFTEEIVREFMLSHNGKVSNPVLVTHFKNFLNDPVRKVANRQQFKTYVNNLASVKIDPSGVKLLVLKKKFRDGTEGGATSASFEPSSEPPKQVPIQEKKVVSTSSKTPAKALQTKETASDKTKVHEHAASASAQSEVVVEKKEGMKHEEERKVVVSSGIPVQFSSEEELLSKQEANEEQQFTKHEDQDHDQDKTLVEDAELKTTESYERLLESTSENHLQTESIKSPEVVEATAVAAEKIDQPEQVAEERLEAVKEEKTLNAADVESCRTFQQHSNNCLQEGLSAAMQGLSLFNSFDSSSLSSTKGQCSSDQNITMTSSSSSSSIQLSSLIPTSREDRNRDVGFSVHEKPFVKNVKELPKDSISFDATSLTSSISNISKTHVKSKRDTRKLAEVNGELDVVVMTDLDREWMLKSCISDYQAMCKLLQTTPHLAPSRNPITGYNALHWACKNGNMDAVKLLCGKYSVDVNQRTQGGYTPLHLASMGNREDIVEQLVKVYKADASIRDYSGKLAKAYLGNAASNRSQQFLLPRKMGTIINYPTASSTNKLNQISISRPLSYHEKENSHPVISPVSTKPFRHQDYSSLMPPPAQLPNILRRKPTTTSNKPIRPATSEEQLAYSDSETTPTFQPLSFAAQLCTSTPDFAVADDGSSIV</sequence>
<evidence type="ECO:0000256" key="2">
    <source>
        <dbReference type="ARBA" id="ARBA00023043"/>
    </source>
</evidence>
<dbReference type="SUPFAM" id="SSF48403">
    <property type="entry name" value="Ankyrin repeat"/>
    <property type="match status" value="1"/>
</dbReference>
<dbReference type="PROSITE" id="PS50297">
    <property type="entry name" value="ANK_REP_REGION"/>
    <property type="match status" value="2"/>
</dbReference>
<name>T1FQR9_HELRO</name>
<dbReference type="InterPro" id="IPR058889">
    <property type="entry name" value="WHD_SOWAHA-C"/>
</dbReference>
<feature type="repeat" description="ANK" evidence="4">
    <location>
        <begin position="444"/>
        <end position="464"/>
    </location>
</feature>
<comment type="similarity">
    <text evidence="3">Belongs to the SOWAH family.</text>
</comment>
<protein>
    <recommendedName>
        <fullName evidence="6">SOWAHA-C winged helix-turn-helix domain-containing protein</fullName>
    </recommendedName>
</protein>
<dbReference type="OMA" id="LFTQYSW"/>
<dbReference type="PANTHER" id="PTHR14491">
    <property type="entry name" value="SOSONDOWAH, ISOFORM G"/>
    <property type="match status" value="1"/>
</dbReference>
<organism evidence="8 9">
    <name type="scientific">Helobdella robusta</name>
    <name type="common">Californian leech</name>
    <dbReference type="NCBI Taxonomy" id="6412"/>
    <lineage>
        <taxon>Eukaryota</taxon>
        <taxon>Metazoa</taxon>
        <taxon>Spiralia</taxon>
        <taxon>Lophotrochozoa</taxon>
        <taxon>Annelida</taxon>
        <taxon>Clitellata</taxon>
        <taxon>Hirudinea</taxon>
        <taxon>Rhynchobdellida</taxon>
        <taxon>Glossiphoniidae</taxon>
        <taxon>Helobdella</taxon>
    </lineage>
</organism>
<dbReference type="STRING" id="6412.T1FQR9"/>
<feature type="compositionally biased region" description="Basic and acidic residues" evidence="5">
    <location>
        <begin position="173"/>
        <end position="195"/>
    </location>
</feature>
<evidence type="ECO:0000313" key="9">
    <source>
        <dbReference type="Proteomes" id="UP000015101"/>
    </source>
</evidence>
<feature type="repeat" description="ANK" evidence="4">
    <location>
        <begin position="478"/>
        <end position="500"/>
    </location>
</feature>
<evidence type="ECO:0000259" key="6">
    <source>
        <dbReference type="Pfam" id="PF25877"/>
    </source>
</evidence>
<feature type="region of interest" description="Disordered" evidence="5">
    <location>
        <begin position="308"/>
        <end position="336"/>
    </location>
</feature>
<dbReference type="Gene3D" id="1.25.40.20">
    <property type="entry name" value="Ankyrin repeat-containing domain"/>
    <property type="match status" value="1"/>
</dbReference>